<reference evidence="2" key="1">
    <citation type="journal article" name="DNA Res.">
        <title>The physiological potential of anammox bacteria as revealed by their core genome structure.</title>
        <authorList>
            <person name="Okubo T."/>
            <person name="Toyoda A."/>
            <person name="Fukuhara K."/>
            <person name="Uchiyama I."/>
            <person name="Harigaya Y."/>
            <person name="Kuroiwa M."/>
            <person name="Suzuki T."/>
            <person name="Murakami Y."/>
            <person name="Suwa Y."/>
            <person name="Takami H."/>
        </authorList>
    </citation>
    <scope>NUCLEOTIDE SEQUENCE</scope>
    <source>
        <strain evidence="2">317325-2</strain>
    </source>
</reference>
<name>A0A809R8F9_9BACT</name>
<dbReference type="CDD" id="cd00077">
    <property type="entry name" value="HDc"/>
    <property type="match status" value="1"/>
</dbReference>
<dbReference type="Pfam" id="PF01966">
    <property type="entry name" value="HD"/>
    <property type="match status" value="1"/>
</dbReference>
<dbReference type="InterPro" id="IPR006674">
    <property type="entry name" value="HD_domain"/>
</dbReference>
<proteinExistence type="predicted"/>
<dbReference type="EMBL" id="AP021858">
    <property type="protein sequence ID" value="BBO23863.1"/>
    <property type="molecule type" value="Genomic_DNA"/>
</dbReference>
<sequence length="230" mass="25262">MSEIAAASTRRPVTLGDVKKSPRVRALIDGANEVMKAMGYTEHGHRHAGIVSSITRYLLEQLGAPPREVELGQIAAYLHDIGNVINRESHPISGANLAYPILSDLGMPEEELAPILGAIGNHEELHGTPINTISAALIVADKSDVHYSRVQNPILESFDIHDRVNYAVQKSRTVMDLAAQKIELTLEIDTSYASVMEYFEIFLSRMVMCRKACDTFGYQFVLSVNGTILG</sequence>
<dbReference type="Gene3D" id="1.10.3210.10">
    <property type="entry name" value="Hypothetical protein af1432"/>
    <property type="match status" value="1"/>
</dbReference>
<keyword evidence="2" id="KW-0378">Hydrolase</keyword>
<gene>
    <name evidence="2" type="ORF">NPRO_14580</name>
</gene>
<feature type="domain" description="HD" evidence="1">
    <location>
        <begin position="47"/>
        <end position="142"/>
    </location>
</feature>
<organism evidence="2 3">
    <name type="scientific">Candidatus Nitrosymbiomonas proteolyticus</name>
    <dbReference type="NCBI Taxonomy" id="2608984"/>
    <lineage>
        <taxon>Bacteria</taxon>
        <taxon>Bacillati</taxon>
        <taxon>Armatimonadota</taxon>
        <taxon>Armatimonadota incertae sedis</taxon>
        <taxon>Candidatus Nitrosymbiomonas</taxon>
    </lineage>
</organism>
<dbReference type="SUPFAM" id="SSF109604">
    <property type="entry name" value="HD-domain/PDEase-like"/>
    <property type="match status" value="1"/>
</dbReference>
<dbReference type="KEGG" id="npy:NPRO_14580"/>
<dbReference type="AlphaFoldDB" id="A0A809R8F9"/>
<dbReference type="Proteomes" id="UP000662873">
    <property type="component" value="Chromosome"/>
</dbReference>
<protein>
    <submittedName>
        <fullName evidence="2">Phosphohydrolase</fullName>
    </submittedName>
</protein>
<evidence type="ECO:0000313" key="3">
    <source>
        <dbReference type="Proteomes" id="UP000662873"/>
    </source>
</evidence>
<dbReference type="InterPro" id="IPR003607">
    <property type="entry name" value="HD/PDEase_dom"/>
</dbReference>
<dbReference type="PANTHER" id="PTHR40517">
    <property type="entry name" value="METAL-DEPENDENT PHOSPHOHYDROLASE, HD SUPERFAMILY-RELATED"/>
    <property type="match status" value="1"/>
</dbReference>
<dbReference type="GO" id="GO:0016787">
    <property type="term" value="F:hydrolase activity"/>
    <property type="evidence" value="ECO:0007669"/>
    <property type="project" value="UniProtKB-KW"/>
</dbReference>
<evidence type="ECO:0000313" key="2">
    <source>
        <dbReference type="EMBL" id="BBO23863.1"/>
    </source>
</evidence>
<evidence type="ECO:0000259" key="1">
    <source>
        <dbReference type="Pfam" id="PF01966"/>
    </source>
</evidence>
<dbReference type="PANTHER" id="PTHR40517:SF1">
    <property type="entry name" value="METAL-DEPENDENT PHOSPHOHYDROLASE, HD SUPERFAMILY-RELATED"/>
    <property type="match status" value="1"/>
</dbReference>
<accession>A0A809R8F9</accession>
<dbReference type="InterPro" id="IPR039967">
    <property type="entry name" value="MJ1020-like"/>
</dbReference>